<reference evidence="2" key="1">
    <citation type="submission" date="2021-02" db="EMBL/GenBank/DDBJ databases">
        <authorList>
            <person name="Nowell W R."/>
        </authorList>
    </citation>
    <scope>NUCLEOTIDE SEQUENCE</scope>
</reference>
<dbReference type="InterPro" id="IPR051100">
    <property type="entry name" value="DnaJ_subfamily_B/C"/>
</dbReference>
<dbReference type="GO" id="GO:0030544">
    <property type="term" value="F:Hsp70 protein binding"/>
    <property type="evidence" value="ECO:0007669"/>
    <property type="project" value="TreeGrafter"/>
</dbReference>
<dbReference type="GO" id="GO:0005789">
    <property type="term" value="C:endoplasmic reticulum membrane"/>
    <property type="evidence" value="ECO:0007669"/>
    <property type="project" value="TreeGrafter"/>
</dbReference>
<dbReference type="InterPro" id="IPR036869">
    <property type="entry name" value="J_dom_sf"/>
</dbReference>
<accession>A0A8S2FBR1</accession>
<dbReference type="PANTHER" id="PTHR43908:SF3">
    <property type="entry name" value="AT29763P-RELATED"/>
    <property type="match status" value="1"/>
</dbReference>
<proteinExistence type="predicted"/>
<dbReference type="Gene3D" id="1.10.287.110">
    <property type="entry name" value="DnaJ domain"/>
    <property type="match status" value="1"/>
</dbReference>
<evidence type="ECO:0000259" key="1">
    <source>
        <dbReference type="PROSITE" id="PS50076"/>
    </source>
</evidence>
<gene>
    <name evidence="2" type="ORF">OVA965_LOCUS33515</name>
    <name evidence="3" type="ORF">TMI583_LOCUS34406</name>
</gene>
<dbReference type="Pfam" id="PF00226">
    <property type="entry name" value="DnaJ"/>
    <property type="match status" value="1"/>
</dbReference>
<dbReference type="InterPro" id="IPR001623">
    <property type="entry name" value="DnaJ_domain"/>
</dbReference>
<sequence>QNMELEDDKKSLYEILHIDPTSTITEIKKAYRKKALLFHPDKNANPNADKMFKLIHKAYETLSNEATRNKHILSYNDDDTEEDLYLSIEKHEDEIIKAYRNLFQSSDNNHITRNNYLNQQLQSLIQNSIWTWRPVLLSSSLLPSLLSNKEWKNVKHTITKFEQLLNTSNTWHIYHKDDELLISELLKIKYIKLLREQKIIGQLTQQINNEEKKQQKMSFVKSLLLTIIKDKRLSNGMKVFIFDSLYFVVPNPPVLNISDNCHLCKKTVTLVNYWWTNNCRMCGMLYYTNCLILKKTTS</sequence>
<organism evidence="2 4">
    <name type="scientific">Didymodactylos carnosus</name>
    <dbReference type="NCBI Taxonomy" id="1234261"/>
    <lineage>
        <taxon>Eukaryota</taxon>
        <taxon>Metazoa</taxon>
        <taxon>Spiralia</taxon>
        <taxon>Gnathifera</taxon>
        <taxon>Rotifera</taxon>
        <taxon>Eurotatoria</taxon>
        <taxon>Bdelloidea</taxon>
        <taxon>Philodinida</taxon>
        <taxon>Philodinidae</taxon>
        <taxon>Didymodactylos</taxon>
    </lineage>
</organism>
<dbReference type="Proteomes" id="UP000677228">
    <property type="component" value="Unassembled WGS sequence"/>
</dbReference>
<name>A0A8S2FBR1_9BILA</name>
<feature type="domain" description="J" evidence="1">
    <location>
        <begin position="11"/>
        <end position="76"/>
    </location>
</feature>
<dbReference type="EMBL" id="CAJNOK010027172">
    <property type="protein sequence ID" value="CAF1415528.1"/>
    <property type="molecule type" value="Genomic_DNA"/>
</dbReference>
<dbReference type="CDD" id="cd06257">
    <property type="entry name" value="DnaJ"/>
    <property type="match status" value="1"/>
</dbReference>
<dbReference type="AlphaFoldDB" id="A0A8S2FBR1"/>
<evidence type="ECO:0000313" key="4">
    <source>
        <dbReference type="Proteomes" id="UP000677228"/>
    </source>
</evidence>
<evidence type="ECO:0000313" key="2">
    <source>
        <dbReference type="EMBL" id="CAF1415528.1"/>
    </source>
</evidence>
<evidence type="ECO:0000313" key="3">
    <source>
        <dbReference type="EMBL" id="CAF4218023.1"/>
    </source>
</evidence>
<feature type="non-terminal residue" evidence="2">
    <location>
        <position position="1"/>
    </location>
</feature>
<dbReference type="EMBL" id="CAJOBA010048925">
    <property type="protein sequence ID" value="CAF4218023.1"/>
    <property type="molecule type" value="Genomic_DNA"/>
</dbReference>
<dbReference type="Proteomes" id="UP000682733">
    <property type="component" value="Unassembled WGS sequence"/>
</dbReference>
<dbReference type="PANTHER" id="PTHR43908">
    <property type="entry name" value="AT29763P-RELATED"/>
    <property type="match status" value="1"/>
</dbReference>
<dbReference type="SMART" id="SM00271">
    <property type="entry name" value="DnaJ"/>
    <property type="match status" value="1"/>
</dbReference>
<protein>
    <recommendedName>
        <fullName evidence="1">J domain-containing protein</fullName>
    </recommendedName>
</protein>
<dbReference type="SUPFAM" id="SSF46565">
    <property type="entry name" value="Chaperone J-domain"/>
    <property type="match status" value="1"/>
</dbReference>
<dbReference type="PROSITE" id="PS50076">
    <property type="entry name" value="DNAJ_2"/>
    <property type="match status" value="1"/>
</dbReference>
<dbReference type="PRINTS" id="PR00625">
    <property type="entry name" value="JDOMAIN"/>
</dbReference>
<comment type="caution">
    <text evidence="2">The sequence shown here is derived from an EMBL/GenBank/DDBJ whole genome shotgun (WGS) entry which is preliminary data.</text>
</comment>
<dbReference type="GO" id="GO:0071218">
    <property type="term" value="P:cellular response to misfolded protein"/>
    <property type="evidence" value="ECO:0007669"/>
    <property type="project" value="TreeGrafter"/>
</dbReference>